<gene>
    <name evidence="1" type="ORF">DYI23_05935</name>
</gene>
<reference evidence="1" key="2">
    <citation type="journal article" date="2021" name="Microorganisms">
        <title>Bacterial Dimethylsulfoniopropionate Biosynthesis in the East China Sea.</title>
        <authorList>
            <person name="Liu J."/>
            <person name="Zhang Y."/>
            <person name="Liu J."/>
            <person name="Zhong H."/>
            <person name="Williams B.T."/>
            <person name="Zheng Y."/>
            <person name="Curson A.R.J."/>
            <person name="Sun C."/>
            <person name="Sun H."/>
            <person name="Song D."/>
            <person name="Wagner Mackenzie B."/>
            <person name="Bermejo Martinez A."/>
            <person name="Todd J.D."/>
            <person name="Zhang X.H."/>
        </authorList>
    </citation>
    <scope>NUCLEOTIDE SEQUENCE</scope>
    <source>
        <strain evidence="1">AESS21</strain>
    </source>
</reference>
<dbReference type="EMBL" id="QTKU01000001">
    <property type="protein sequence ID" value="MBS8259754.1"/>
    <property type="molecule type" value="Genomic_DNA"/>
</dbReference>
<dbReference type="Proteomes" id="UP000705379">
    <property type="component" value="Unassembled WGS sequence"/>
</dbReference>
<evidence type="ECO:0000313" key="1">
    <source>
        <dbReference type="EMBL" id="MBS8259754.1"/>
    </source>
</evidence>
<comment type="caution">
    <text evidence="1">The sequence shown here is derived from an EMBL/GenBank/DDBJ whole genome shotgun (WGS) entry which is preliminary data.</text>
</comment>
<sequence>MTASTDNARRSLALLRHSVEAVSKELGHERILHLMNSVEKCLESLASQVSFYEGIKSPLRSIVVQHPNGFPERISAMELKALRLADTPHTLYGSSEALAALAAQLARLEDATPCQTSSASTKTDSSTK</sequence>
<name>A0A944CB56_9HYPH</name>
<proteinExistence type="predicted"/>
<protein>
    <submittedName>
        <fullName evidence="1">Uncharacterized protein</fullName>
    </submittedName>
</protein>
<reference evidence="1" key="1">
    <citation type="submission" date="2018-08" db="EMBL/GenBank/DDBJ databases">
        <authorList>
            <person name="Jin W."/>
            <person name="Wang H."/>
            <person name="Yang Y."/>
            <person name="Li M."/>
            <person name="Liu J."/>
        </authorList>
    </citation>
    <scope>NUCLEOTIDE SEQUENCE</scope>
    <source>
        <strain evidence="1">AESS21</strain>
    </source>
</reference>
<dbReference type="RefSeq" id="WP_213215325.1">
    <property type="nucleotide sequence ID" value="NZ_QTKU01000001.1"/>
</dbReference>
<accession>A0A944CB56</accession>
<organism evidence="1 2">
    <name type="scientific">Roseibium polysiphoniae</name>
    <dbReference type="NCBI Taxonomy" id="2571221"/>
    <lineage>
        <taxon>Bacteria</taxon>
        <taxon>Pseudomonadati</taxon>
        <taxon>Pseudomonadota</taxon>
        <taxon>Alphaproteobacteria</taxon>
        <taxon>Hyphomicrobiales</taxon>
        <taxon>Stappiaceae</taxon>
        <taxon>Roseibium</taxon>
    </lineage>
</organism>
<dbReference type="AlphaFoldDB" id="A0A944CB56"/>
<evidence type="ECO:0000313" key="2">
    <source>
        <dbReference type="Proteomes" id="UP000705379"/>
    </source>
</evidence>